<evidence type="ECO:0000313" key="2">
    <source>
        <dbReference type="Proteomes" id="UP000248688"/>
    </source>
</evidence>
<dbReference type="AlphaFoldDB" id="A0A2Z4IKK4"/>
<accession>A0A2Z4IKK4</accession>
<gene>
    <name evidence="1" type="ORF">DN752_14475</name>
</gene>
<organism evidence="1 2">
    <name type="scientific">Echinicola strongylocentroti</name>
    <dbReference type="NCBI Taxonomy" id="1795355"/>
    <lineage>
        <taxon>Bacteria</taxon>
        <taxon>Pseudomonadati</taxon>
        <taxon>Bacteroidota</taxon>
        <taxon>Cytophagia</taxon>
        <taxon>Cytophagales</taxon>
        <taxon>Cyclobacteriaceae</taxon>
        <taxon>Echinicola</taxon>
    </lineage>
</organism>
<keyword evidence="2" id="KW-1185">Reference proteome</keyword>
<sequence length="253" mass="29540">MRFNFNGEFLEEIKLPYLFYKIQHIENSKYIAFTPNGMKSGLNRQNSSSCFTIWDIKNGETVNVNSPIEKLKIGHARERNNLTYQNGDLLFSINFLDTIYTLNTCGDVKSKRFFKSEIPSLPLEYVESTNSMLHYLNNSEIRTKYFYHQANLLEDESYFMTRVVKNGKFTNLLYSKNSGKSVLFSQFENDIDFGLKWINPLILDEETLITVTEPMELISQFEEGSPVDSEFYKVTKNLTIDSPLILIKYHLNF</sequence>
<dbReference type="OrthoDB" id="823219at2"/>
<dbReference type="Pfam" id="PF17170">
    <property type="entry name" value="DUF5128"/>
    <property type="match status" value="1"/>
</dbReference>
<proteinExistence type="predicted"/>
<dbReference type="Proteomes" id="UP000248688">
    <property type="component" value="Chromosome"/>
</dbReference>
<dbReference type="EMBL" id="CP030041">
    <property type="protein sequence ID" value="AWW31230.1"/>
    <property type="molecule type" value="Genomic_DNA"/>
</dbReference>
<name>A0A2Z4IKK4_9BACT</name>
<evidence type="ECO:0000313" key="1">
    <source>
        <dbReference type="EMBL" id="AWW31230.1"/>
    </source>
</evidence>
<reference evidence="1 2" key="1">
    <citation type="submission" date="2018-06" db="EMBL/GenBank/DDBJ databases">
        <title>Echinicola strongylocentroti sp. nov., isolated from a sea urchin Strongylocentrotus intermedius.</title>
        <authorList>
            <person name="Bae S.S."/>
        </authorList>
    </citation>
    <scope>NUCLEOTIDE SEQUENCE [LARGE SCALE GENOMIC DNA]</scope>
    <source>
        <strain evidence="1 2">MEBiC08714</strain>
    </source>
</reference>
<dbReference type="KEGG" id="est:DN752_14475"/>
<protein>
    <recommendedName>
        <fullName evidence="3">6-bladed beta-propeller</fullName>
    </recommendedName>
</protein>
<evidence type="ECO:0008006" key="3">
    <source>
        <dbReference type="Google" id="ProtNLM"/>
    </source>
</evidence>